<keyword evidence="4 11" id="KW-0028">Amino-acid biosynthesis</keyword>
<comment type="catalytic activity">
    <reaction evidence="11">
        <text>L-leucine + 2-oxoglutarate = 4-methyl-2-oxopentanoate + L-glutamate</text>
        <dbReference type="Rhea" id="RHEA:18321"/>
        <dbReference type="ChEBI" id="CHEBI:16810"/>
        <dbReference type="ChEBI" id="CHEBI:17865"/>
        <dbReference type="ChEBI" id="CHEBI:29985"/>
        <dbReference type="ChEBI" id="CHEBI:57427"/>
        <dbReference type="EC" id="2.6.1.42"/>
    </reaction>
</comment>
<evidence type="ECO:0000256" key="1">
    <source>
        <dbReference type="ARBA" id="ARBA00001933"/>
    </source>
</evidence>
<evidence type="ECO:0000256" key="9">
    <source>
        <dbReference type="RuleBase" id="RU004106"/>
    </source>
</evidence>
<dbReference type="InterPro" id="IPR043132">
    <property type="entry name" value="BCAT-like_C"/>
</dbReference>
<evidence type="ECO:0000256" key="3">
    <source>
        <dbReference type="ARBA" id="ARBA00022576"/>
    </source>
</evidence>
<dbReference type="Gene3D" id="3.20.10.10">
    <property type="entry name" value="D-amino Acid Aminotransferase, subunit A, domain 2"/>
    <property type="match status" value="1"/>
</dbReference>
<dbReference type="InterPro" id="IPR036038">
    <property type="entry name" value="Aminotransferase-like"/>
</dbReference>
<evidence type="ECO:0000256" key="10">
    <source>
        <dbReference type="RuleBase" id="RU004516"/>
    </source>
</evidence>
<gene>
    <name evidence="12" type="ORF">TrST_g14261</name>
</gene>
<dbReference type="SUPFAM" id="SSF56752">
    <property type="entry name" value="D-aminoacid aminotransferase-like PLP-dependent enzymes"/>
    <property type="match status" value="1"/>
</dbReference>
<feature type="modified residue" description="N6-(pyridoxal phosphate)lysine" evidence="8">
    <location>
        <position position="224"/>
    </location>
</feature>
<comment type="catalytic activity">
    <reaction evidence="11">
        <text>L-valine + 2-oxoglutarate = 3-methyl-2-oxobutanoate + L-glutamate</text>
        <dbReference type="Rhea" id="RHEA:24813"/>
        <dbReference type="ChEBI" id="CHEBI:11851"/>
        <dbReference type="ChEBI" id="CHEBI:16810"/>
        <dbReference type="ChEBI" id="CHEBI:29985"/>
        <dbReference type="ChEBI" id="CHEBI:57762"/>
        <dbReference type="EC" id="2.6.1.42"/>
    </reaction>
</comment>
<dbReference type="OrthoDB" id="1732691at2759"/>
<keyword evidence="13" id="KW-1185">Reference proteome</keyword>
<proteinExistence type="inferred from homology"/>
<evidence type="ECO:0000256" key="5">
    <source>
        <dbReference type="ARBA" id="ARBA00022679"/>
    </source>
</evidence>
<dbReference type="CDD" id="cd01557">
    <property type="entry name" value="BCAT_beta_family"/>
    <property type="match status" value="1"/>
</dbReference>
<dbReference type="InterPro" id="IPR043131">
    <property type="entry name" value="BCAT-like_N"/>
</dbReference>
<keyword evidence="6 10" id="KW-0663">Pyridoxal phosphate</keyword>
<keyword evidence="3 11" id="KW-0032">Aminotransferase</keyword>
<dbReference type="FunFam" id="3.30.470.10:FF:000002">
    <property type="entry name" value="Branched-chain-amino-acid aminotransferase"/>
    <property type="match status" value="1"/>
</dbReference>
<comment type="cofactor">
    <cofactor evidence="1 10">
        <name>pyridoxal 5'-phosphate</name>
        <dbReference type="ChEBI" id="CHEBI:597326"/>
    </cofactor>
</comment>
<dbReference type="InterPro" id="IPR001544">
    <property type="entry name" value="Aminotrans_IV"/>
</dbReference>
<evidence type="ECO:0000256" key="11">
    <source>
        <dbReference type="RuleBase" id="RU004517"/>
    </source>
</evidence>
<evidence type="ECO:0000256" key="8">
    <source>
        <dbReference type="PIRSR" id="PIRSR006468-1"/>
    </source>
</evidence>
<evidence type="ECO:0000256" key="2">
    <source>
        <dbReference type="ARBA" id="ARBA00009320"/>
    </source>
</evidence>
<keyword evidence="5 11" id="KW-0808">Transferase</keyword>
<dbReference type="PANTHER" id="PTHR11825">
    <property type="entry name" value="SUBGROUP IIII AMINOTRANSFERASE"/>
    <property type="match status" value="1"/>
</dbReference>
<comment type="similarity">
    <text evidence="2 9">Belongs to the class-IV pyridoxal-phosphate-dependent aminotransferase family.</text>
</comment>
<evidence type="ECO:0000256" key="7">
    <source>
        <dbReference type="ARBA" id="ARBA00023304"/>
    </source>
</evidence>
<sequence>MLTSRSPLALRPILRSLVTRGYASNFRASDLTIKPRTSPPRVKSPKEQLAFGKEFSDSMLTIDWTREGGWGIPVIEEFGDLAISPAATGLHYGIQCFEGMKCYFSPSDDSLRLFRPDLNMARMNSSMQRLAMPGFDGGEMIELLKKFCEVEKEWVPKGAGYSLYLRPTAIGTHPFLGVDVSDHVKLFVIASPVGPYYPTGFKPVSLFADSTNKRAWPGGVGSFKVGGNYGPTILPAKEAMEKGFNQILWMFGDDDEVTECGAMNLFFVVQEGDKKVLWTAPLSRGDILPGVTRKSIIDLCESWDGIEVRESFPKMPEIKKASQEGRLLEAFGAGTAAVVSPIERINYNGYDINIPATGELTSKVWDELNGIYYGDIEGPEGWSVRV</sequence>
<dbReference type="PIRSF" id="PIRSF006468">
    <property type="entry name" value="BCAT1"/>
    <property type="match status" value="1"/>
</dbReference>
<dbReference type="AlphaFoldDB" id="A0A9W7C8Z0"/>
<dbReference type="NCBIfam" id="NF009897">
    <property type="entry name" value="PRK13357.1"/>
    <property type="match status" value="1"/>
</dbReference>
<accession>A0A9W7C8Z0</accession>
<dbReference type="NCBIfam" id="TIGR01123">
    <property type="entry name" value="ilvE_II"/>
    <property type="match status" value="1"/>
</dbReference>
<keyword evidence="7 11" id="KW-0100">Branched-chain amino acid biosynthesis</keyword>
<evidence type="ECO:0000313" key="13">
    <source>
        <dbReference type="Proteomes" id="UP001165085"/>
    </source>
</evidence>
<dbReference type="PROSITE" id="PS00770">
    <property type="entry name" value="AA_TRANSFER_CLASS_4"/>
    <property type="match status" value="1"/>
</dbReference>
<dbReference type="GO" id="GO:0004084">
    <property type="term" value="F:branched-chain-amino-acid transaminase activity"/>
    <property type="evidence" value="ECO:0007669"/>
    <property type="project" value="UniProtKB-EC"/>
</dbReference>
<dbReference type="Proteomes" id="UP001165085">
    <property type="component" value="Unassembled WGS sequence"/>
</dbReference>
<name>A0A9W7C8Z0_9STRA</name>
<dbReference type="Pfam" id="PF01063">
    <property type="entry name" value="Aminotran_4"/>
    <property type="match status" value="1"/>
</dbReference>
<comment type="caution">
    <text evidence="12">The sequence shown here is derived from an EMBL/GenBank/DDBJ whole genome shotgun (WGS) entry which is preliminary data.</text>
</comment>
<evidence type="ECO:0000256" key="6">
    <source>
        <dbReference type="ARBA" id="ARBA00022898"/>
    </source>
</evidence>
<dbReference type="GO" id="GO:0009082">
    <property type="term" value="P:branched-chain amino acid biosynthetic process"/>
    <property type="evidence" value="ECO:0007669"/>
    <property type="project" value="UniProtKB-KW"/>
</dbReference>
<dbReference type="InterPro" id="IPR005786">
    <property type="entry name" value="B_amino_transII"/>
</dbReference>
<evidence type="ECO:0000256" key="4">
    <source>
        <dbReference type="ARBA" id="ARBA00022605"/>
    </source>
</evidence>
<protein>
    <recommendedName>
        <fullName evidence="11">Branched-chain-amino-acid aminotransferase</fullName>
        <ecNumber evidence="11">2.6.1.42</ecNumber>
    </recommendedName>
</protein>
<dbReference type="EC" id="2.6.1.42" evidence="11"/>
<evidence type="ECO:0000313" key="12">
    <source>
        <dbReference type="EMBL" id="GMI02182.1"/>
    </source>
</evidence>
<dbReference type="InterPro" id="IPR033939">
    <property type="entry name" value="BCAT_family"/>
</dbReference>
<dbReference type="GO" id="GO:0008652">
    <property type="term" value="P:amino acid biosynthetic process"/>
    <property type="evidence" value="ECO:0007669"/>
    <property type="project" value="UniProtKB-KW"/>
</dbReference>
<dbReference type="PANTHER" id="PTHR11825:SF44">
    <property type="entry name" value="BRANCHED-CHAIN-AMINO-ACID AMINOTRANSFERASE"/>
    <property type="match status" value="1"/>
</dbReference>
<organism evidence="12 13">
    <name type="scientific">Triparma strigata</name>
    <dbReference type="NCBI Taxonomy" id="1606541"/>
    <lineage>
        <taxon>Eukaryota</taxon>
        <taxon>Sar</taxon>
        <taxon>Stramenopiles</taxon>
        <taxon>Ochrophyta</taxon>
        <taxon>Bolidophyceae</taxon>
        <taxon>Parmales</taxon>
        <taxon>Triparmaceae</taxon>
        <taxon>Triparma</taxon>
    </lineage>
</organism>
<comment type="catalytic activity">
    <reaction evidence="11">
        <text>L-isoleucine + 2-oxoglutarate = (S)-3-methyl-2-oxopentanoate + L-glutamate</text>
        <dbReference type="Rhea" id="RHEA:24801"/>
        <dbReference type="ChEBI" id="CHEBI:16810"/>
        <dbReference type="ChEBI" id="CHEBI:29985"/>
        <dbReference type="ChEBI" id="CHEBI:35146"/>
        <dbReference type="ChEBI" id="CHEBI:58045"/>
        <dbReference type="EC" id="2.6.1.42"/>
    </reaction>
</comment>
<reference evidence="13" key="1">
    <citation type="journal article" date="2023" name="Commun. Biol.">
        <title>Genome analysis of Parmales, the sister group of diatoms, reveals the evolutionary specialization of diatoms from phago-mixotrophs to photoautotrophs.</title>
        <authorList>
            <person name="Ban H."/>
            <person name="Sato S."/>
            <person name="Yoshikawa S."/>
            <person name="Yamada K."/>
            <person name="Nakamura Y."/>
            <person name="Ichinomiya M."/>
            <person name="Sato N."/>
            <person name="Blanc-Mathieu R."/>
            <person name="Endo H."/>
            <person name="Kuwata A."/>
            <person name="Ogata H."/>
        </authorList>
    </citation>
    <scope>NUCLEOTIDE SEQUENCE [LARGE SCALE GENOMIC DNA]</scope>
    <source>
        <strain evidence="13">NIES 3701</strain>
    </source>
</reference>
<dbReference type="InterPro" id="IPR018300">
    <property type="entry name" value="Aminotrans_IV_CS"/>
</dbReference>
<dbReference type="Gene3D" id="3.30.470.10">
    <property type="match status" value="1"/>
</dbReference>
<dbReference type="EMBL" id="BRXY01000593">
    <property type="protein sequence ID" value="GMI02182.1"/>
    <property type="molecule type" value="Genomic_DNA"/>
</dbReference>